<organism evidence="7 8">
    <name type="scientific">Paremcibacter congregatus</name>
    <dbReference type="NCBI Taxonomy" id="2043170"/>
    <lineage>
        <taxon>Bacteria</taxon>
        <taxon>Pseudomonadati</taxon>
        <taxon>Pseudomonadota</taxon>
        <taxon>Alphaproteobacteria</taxon>
        <taxon>Emcibacterales</taxon>
        <taxon>Emcibacteraceae</taxon>
        <taxon>Paremcibacter</taxon>
    </lineage>
</organism>
<feature type="transmembrane region" description="Helical" evidence="6">
    <location>
        <begin position="48"/>
        <end position="68"/>
    </location>
</feature>
<keyword evidence="3 6" id="KW-0812">Transmembrane</keyword>
<evidence type="ECO:0000256" key="2">
    <source>
        <dbReference type="ARBA" id="ARBA00022475"/>
    </source>
</evidence>
<keyword evidence="4 6" id="KW-1133">Transmembrane helix</keyword>
<dbReference type="PANTHER" id="PTHR30250">
    <property type="entry name" value="PST FAMILY PREDICTED COLANIC ACID TRANSPORTER"/>
    <property type="match status" value="1"/>
</dbReference>
<keyword evidence="5 6" id="KW-0472">Membrane</keyword>
<dbReference type="Proteomes" id="UP000229730">
    <property type="component" value="Unassembled WGS sequence"/>
</dbReference>
<feature type="transmembrane region" description="Helical" evidence="6">
    <location>
        <begin position="377"/>
        <end position="401"/>
    </location>
</feature>
<feature type="transmembrane region" description="Helical" evidence="6">
    <location>
        <begin position="407"/>
        <end position="427"/>
    </location>
</feature>
<protein>
    <recommendedName>
        <fullName evidence="9">Polysaccharide biosynthesis protein C-terminal domain-containing protein</fullName>
    </recommendedName>
</protein>
<feature type="transmembrane region" description="Helical" evidence="6">
    <location>
        <begin position="89"/>
        <end position="111"/>
    </location>
</feature>
<sequence>MSAKEARDKSDIVRGAGLNFLGFLVRLSSRLPFILLVVALFGNALYGRYIFTITIVELAAALAVFGFKNSLFKFVMDIKYSNGHTTEEIIVAALCSAVTVGLLLVGVIVAGADLLAQFFDYPEMVTGLRSIAPVLLLIAINEILLAGTRISRNMKYEVAAKSFIEPYVLLISMLVFYFLDFGAPGLLLAYTVSIMASLATSICGCAKLYSLRNFITARPRFYIIKAMFKFSAPTAFHDLALLVFMRLDVFIVKYFFSESILGIYDIAQQITTSVEKIYQSFYPILAPVMAKNLVEKDYAVVERQMVMVSRWTLMVQCVLVVLAVFYGTAFMTMIADTGTSPETLAAGGVVLLFLMMGQTINGGFGMTDMPLLYRFPIFNPIISLMMVVLYASIAWGFVQILKFDMKGVAIALCCTYFIMNLARVIVVRRLMGINMLQMSLLRVVIAAIGSVAIFQAITHIVPVNLLSGSGIALGAPLLVVIYGASVMGFCMTPGDKKKLLGRFKRKDV</sequence>
<dbReference type="OrthoDB" id="7388052at2"/>
<dbReference type="RefSeq" id="WP_099471848.1">
    <property type="nucleotide sequence ID" value="NZ_CP041025.1"/>
</dbReference>
<evidence type="ECO:0000256" key="4">
    <source>
        <dbReference type="ARBA" id="ARBA00022989"/>
    </source>
</evidence>
<dbReference type="PANTHER" id="PTHR30250:SF11">
    <property type="entry name" value="O-ANTIGEN TRANSPORTER-RELATED"/>
    <property type="match status" value="1"/>
</dbReference>
<feature type="transmembrane region" description="Helical" evidence="6">
    <location>
        <begin position="344"/>
        <end position="365"/>
    </location>
</feature>
<evidence type="ECO:0000256" key="6">
    <source>
        <dbReference type="SAM" id="Phobius"/>
    </source>
</evidence>
<evidence type="ECO:0000256" key="1">
    <source>
        <dbReference type="ARBA" id="ARBA00004651"/>
    </source>
</evidence>
<dbReference type="Pfam" id="PF13440">
    <property type="entry name" value="Polysacc_synt_3"/>
    <property type="match status" value="1"/>
</dbReference>
<feature type="transmembrane region" description="Helical" evidence="6">
    <location>
        <begin position="470"/>
        <end position="492"/>
    </location>
</feature>
<feature type="transmembrane region" description="Helical" evidence="6">
    <location>
        <begin position="439"/>
        <end position="458"/>
    </location>
</feature>
<evidence type="ECO:0000313" key="7">
    <source>
        <dbReference type="EMBL" id="PHZ86264.1"/>
    </source>
</evidence>
<evidence type="ECO:0008006" key="9">
    <source>
        <dbReference type="Google" id="ProtNLM"/>
    </source>
</evidence>
<gene>
    <name evidence="7" type="ORF">CRD36_06255</name>
</gene>
<reference evidence="7 8" key="1">
    <citation type="submission" date="2017-10" db="EMBL/GenBank/DDBJ databases">
        <title>Frigbacter circumglobatus gen. nov. sp. nov., isolated from sediment cultured in situ.</title>
        <authorList>
            <person name="Zhao Z."/>
        </authorList>
    </citation>
    <scope>NUCLEOTIDE SEQUENCE [LARGE SCALE GENOMIC DNA]</scope>
    <source>
        <strain evidence="7 8">ZYL</strain>
    </source>
</reference>
<feature type="transmembrane region" description="Helical" evidence="6">
    <location>
        <begin position="131"/>
        <end position="150"/>
    </location>
</feature>
<evidence type="ECO:0000256" key="3">
    <source>
        <dbReference type="ARBA" id="ARBA00022692"/>
    </source>
</evidence>
<feature type="transmembrane region" description="Helical" evidence="6">
    <location>
        <begin position="20"/>
        <end position="42"/>
    </location>
</feature>
<feature type="transmembrane region" description="Helical" evidence="6">
    <location>
        <begin position="162"/>
        <end position="179"/>
    </location>
</feature>
<dbReference type="AlphaFoldDB" id="A0A2G4YV87"/>
<keyword evidence="8" id="KW-1185">Reference proteome</keyword>
<dbReference type="InterPro" id="IPR050833">
    <property type="entry name" value="Poly_Biosynth_Transport"/>
</dbReference>
<feature type="transmembrane region" description="Helical" evidence="6">
    <location>
        <begin position="185"/>
        <end position="210"/>
    </location>
</feature>
<keyword evidence="2" id="KW-1003">Cell membrane</keyword>
<accession>A0A2G4YV87</accession>
<dbReference type="GO" id="GO:0005886">
    <property type="term" value="C:plasma membrane"/>
    <property type="evidence" value="ECO:0007669"/>
    <property type="project" value="UniProtKB-SubCell"/>
</dbReference>
<evidence type="ECO:0000313" key="8">
    <source>
        <dbReference type="Proteomes" id="UP000229730"/>
    </source>
</evidence>
<proteinExistence type="predicted"/>
<feature type="transmembrane region" description="Helical" evidence="6">
    <location>
        <begin position="313"/>
        <end position="332"/>
    </location>
</feature>
<name>A0A2G4YV87_9PROT</name>
<comment type="subcellular location">
    <subcellularLocation>
        <location evidence="1">Cell membrane</location>
        <topology evidence="1">Multi-pass membrane protein</topology>
    </subcellularLocation>
</comment>
<evidence type="ECO:0000256" key="5">
    <source>
        <dbReference type="ARBA" id="ARBA00023136"/>
    </source>
</evidence>
<dbReference type="EMBL" id="PDEM01000009">
    <property type="protein sequence ID" value="PHZ86264.1"/>
    <property type="molecule type" value="Genomic_DNA"/>
</dbReference>
<comment type="caution">
    <text evidence="7">The sequence shown here is derived from an EMBL/GenBank/DDBJ whole genome shotgun (WGS) entry which is preliminary data.</text>
</comment>
<dbReference type="InParanoid" id="A0A2G4YV87"/>